<comment type="caution">
    <text evidence="1">The sequence shown here is derived from an EMBL/GenBank/DDBJ whole genome shotgun (WGS) entry which is preliminary data.</text>
</comment>
<organism evidence="1 2">
    <name type="scientific">Prorocentrum cordatum</name>
    <dbReference type="NCBI Taxonomy" id="2364126"/>
    <lineage>
        <taxon>Eukaryota</taxon>
        <taxon>Sar</taxon>
        <taxon>Alveolata</taxon>
        <taxon>Dinophyceae</taxon>
        <taxon>Prorocentrales</taxon>
        <taxon>Prorocentraceae</taxon>
        <taxon>Prorocentrum</taxon>
    </lineage>
</organism>
<accession>A0ABN9T652</accession>
<name>A0ABN9T652_9DINO</name>
<dbReference type="Proteomes" id="UP001189429">
    <property type="component" value="Unassembled WGS sequence"/>
</dbReference>
<feature type="non-terminal residue" evidence="1">
    <location>
        <position position="1"/>
    </location>
</feature>
<evidence type="ECO:0000313" key="1">
    <source>
        <dbReference type="EMBL" id="CAK0840538.1"/>
    </source>
</evidence>
<gene>
    <name evidence="1" type="ORF">PCOR1329_LOCUS35962</name>
</gene>
<keyword evidence="2" id="KW-1185">Reference proteome</keyword>
<dbReference type="EMBL" id="CAUYUJ010014388">
    <property type="protein sequence ID" value="CAK0840538.1"/>
    <property type="molecule type" value="Genomic_DNA"/>
</dbReference>
<evidence type="ECO:0000313" key="2">
    <source>
        <dbReference type="Proteomes" id="UP001189429"/>
    </source>
</evidence>
<proteinExistence type="predicted"/>
<reference evidence="1" key="1">
    <citation type="submission" date="2023-10" db="EMBL/GenBank/DDBJ databases">
        <authorList>
            <person name="Chen Y."/>
            <person name="Shah S."/>
            <person name="Dougan E. K."/>
            <person name="Thang M."/>
            <person name="Chan C."/>
        </authorList>
    </citation>
    <scope>NUCLEOTIDE SEQUENCE [LARGE SCALE GENOMIC DNA]</scope>
</reference>
<sequence>GRLLRTNLVFVAGALPRSVLRWQDGAVHPRGARRGVRRIGLQTRRRGEASARSWWRRPGRSPPSFSGITGNYDSFCASGAREYDESTDAGVMMNFWDNKTNETACLNRMMAVQSEFSRLYPNMPASIDAPVCDA</sequence>
<protein>
    <submittedName>
        <fullName evidence="1">Uncharacterized protein</fullName>
    </submittedName>
</protein>